<dbReference type="EMBL" id="JBBNAF010000003">
    <property type="protein sequence ID" value="KAK9159881.1"/>
    <property type="molecule type" value="Genomic_DNA"/>
</dbReference>
<comment type="caution">
    <text evidence="1">The sequence shown here is derived from an EMBL/GenBank/DDBJ whole genome shotgun (WGS) entry which is preliminary data.</text>
</comment>
<accession>A0AAP0Q153</accession>
<keyword evidence="2" id="KW-1185">Reference proteome</keyword>
<evidence type="ECO:0000313" key="2">
    <source>
        <dbReference type="Proteomes" id="UP001420932"/>
    </source>
</evidence>
<proteinExistence type="predicted"/>
<name>A0AAP0Q153_9MAGN</name>
<dbReference type="Proteomes" id="UP001420932">
    <property type="component" value="Unassembled WGS sequence"/>
</dbReference>
<evidence type="ECO:0000313" key="1">
    <source>
        <dbReference type="EMBL" id="KAK9159881.1"/>
    </source>
</evidence>
<reference evidence="1 2" key="1">
    <citation type="submission" date="2024-01" db="EMBL/GenBank/DDBJ databases">
        <title>Genome assemblies of Stephania.</title>
        <authorList>
            <person name="Yang L."/>
        </authorList>
    </citation>
    <scope>NUCLEOTIDE SEQUENCE [LARGE SCALE GENOMIC DNA]</scope>
    <source>
        <strain evidence="1">YNDBR</strain>
        <tissue evidence="1">Leaf</tissue>
    </source>
</reference>
<gene>
    <name evidence="1" type="ORF">Syun_006222</name>
</gene>
<organism evidence="1 2">
    <name type="scientific">Stephania yunnanensis</name>
    <dbReference type="NCBI Taxonomy" id="152371"/>
    <lineage>
        <taxon>Eukaryota</taxon>
        <taxon>Viridiplantae</taxon>
        <taxon>Streptophyta</taxon>
        <taxon>Embryophyta</taxon>
        <taxon>Tracheophyta</taxon>
        <taxon>Spermatophyta</taxon>
        <taxon>Magnoliopsida</taxon>
        <taxon>Ranunculales</taxon>
        <taxon>Menispermaceae</taxon>
        <taxon>Menispermoideae</taxon>
        <taxon>Cissampelideae</taxon>
        <taxon>Stephania</taxon>
    </lineage>
</organism>
<protein>
    <submittedName>
        <fullName evidence="1">Uncharacterized protein</fullName>
    </submittedName>
</protein>
<dbReference type="AlphaFoldDB" id="A0AAP0Q153"/>
<sequence>MADLVGGRTAGAAAGGAQPDLATWTWWRPERLAVVAEEAASGFGAAGVDREDKSSGSGAAGVLVATGVSQILQPAGVQA</sequence>